<proteinExistence type="inferred from homology"/>
<dbReference type="InterPro" id="IPR045005">
    <property type="entry name" value="BPM1-6"/>
</dbReference>
<dbReference type="Gramene" id="TKW11281">
    <property type="protein sequence ID" value="TKW11281"/>
    <property type="gene ID" value="SEVIR_6G223000v2"/>
</dbReference>
<dbReference type="AlphaFoldDB" id="A0A4U6U6G6"/>
<comment type="pathway">
    <text evidence="1">Protein modification; protein ubiquitination.</text>
</comment>
<feature type="domain" description="BTB" evidence="3">
    <location>
        <begin position="157"/>
        <end position="224"/>
    </location>
</feature>
<dbReference type="Pfam" id="PF24570">
    <property type="entry name" value="BACK_BPM_SPOP"/>
    <property type="match status" value="1"/>
</dbReference>
<dbReference type="Gene3D" id="2.60.210.10">
    <property type="entry name" value="Apoptosis, Tumor Necrosis Factor Receptor Associated Protein 2, Chain A"/>
    <property type="match status" value="1"/>
</dbReference>
<dbReference type="GO" id="GO:0016567">
    <property type="term" value="P:protein ubiquitination"/>
    <property type="evidence" value="ECO:0007669"/>
    <property type="project" value="InterPro"/>
</dbReference>
<evidence type="ECO:0008006" key="7">
    <source>
        <dbReference type="Google" id="ProtNLM"/>
    </source>
</evidence>
<reference evidence="5" key="1">
    <citation type="submission" date="2019-03" db="EMBL/GenBank/DDBJ databases">
        <title>WGS assembly of Setaria viridis.</title>
        <authorList>
            <person name="Huang P."/>
            <person name="Jenkins J."/>
            <person name="Grimwood J."/>
            <person name="Barry K."/>
            <person name="Healey A."/>
            <person name="Mamidi S."/>
            <person name="Sreedasyam A."/>
            <person name="Shu S."/>
            <person name="Feldman M."/>
            <person name="Wu J."/>
            <person name="Yu Y."/>
            <person name="Chen C."/>
            <person name="Johnson J."/>
            <person name="Rokhsar D."/>
            <person name="Baxter I."/>
            <person name="Schmutz J."/>
            <person name="Brutnell T."/>
            <person name="Kellogg E."/>
        </authorList>
    </citation>
    <scope>NUCLEOTIDE SEQUENCE [LARGE SCALE GENOMIC DNA]</scope>
</reference>
<dbReference type="SUPFAM" id="SSF49599">
    <property type="entry name" value="TRAF domain-like"/>
    <property type="match status" value="1"/>
</dbReference>
<evidence type="ECO:0000313" key="6">
    <source>
        <dbReference type="Proteomes" id="UP000298652"/>
    </source>
</evidence>
<evidence type="ECO:0000259" key="3">
    <source>
        <dbReference type="PROSITE" id="PS50097"/>
    </source>
</evidence>
<dbReference type="Gene3D" id="3.30.710.10">
    <property type="entry name" value="Potassium Channel Kv1.1, Chain A"/>
    <property type="match status" value="1"/>
</dbReference>
<protein>
    <recommendedName>
        <fullName evidence="7">BTB domain-containing protein</fullName>
    </recommendedName>
</protein>
<gene>
    <name evidence="5" type="ORF">SEVIR_6G223000v2</name>
</gene>
<dbReference type="PROSITE" id="PS50144">
    <property type="entry name" value="MATH"/>
    <property type="match status" value="1"/>
</dbReference>
<evidence type="ECO:0000259" key="4">
    <source>
        <dbReference type="PROSITE" id="PS50144"/>
    </source>
</evidence>
<dbReference type="PANTHER" id="PTHR26379:SF504">
    <property type="entry name" value="OS08G0523800 PROTEIN"/>
    <property type="match status" value="1"/>
</dbReference>
<sequence length="324" mass="35702">MGQEAQATMLGSTLVEFKVDNEHNKHLAIGNAVHSDAIAVGGHMWRMNCYPCGVSGRDKGGHVSFFLELLNKSSSVEAIFGAWLKGNGQQNSTSATRTLAYGWRQFRSQYGIESYHVTEGYITFVCAIMVVSKNSIPVPPSDLGEHLARLLDSKDGTDVSFNVDGEMFHAHRAVLAARSPVFKVGLLGSMAEATMPSIPLNDIAPAVFRIILQFMYTDKLPGDDELRTSPFEMMQHLVAAADRYAMDRLKLICAQRLWANVSVDNVAATLACAEMYSCSELKSKCIDFFAAEKNYKKSVLTEDFLQLGQNFPSIIVELREKVGT</sequence>
<name>A0A4U6U6G6_SETVI</name>
<accession>A0A4U6U6G6</accession>
<dbReference type="Pfam" id="PF00651">
    <property type="entry name" value="BTB"/>
    <property type="match status" value="1"/>
</dbReference>
<dbReference type="SMART" id="SM00225">
    <property type="entry name" value="BTB"/>
    <property type="match status" value="1"/>
</dbReference>
<dbReference type="Proteomes" id="UP000298652">
    <property type="component" value="Chromosome 6"/>
</dbReference>
<dbReference type="CDD" id="cd18280">
    <property type="entry name" value="BTB_POZ_BPM_plant"/>
    <property type="match status" value="1"/>
</dbReference>
<comment type="similarity">
    <text evidence="2">Belongs to the Tdpoz family.</text>
</comment>
<dbReference type="PANTHER" id="PTHR26379">
    <property type="entry name" value="BTB/POZ AND MATH DOMAIN-CONTAINING PROTEIN 1"/>
    <property type="match status" value="1"/>
</dbReference>
<dbReference type="OMA" id="CTIMIID"/>
<dbReference type="CDD" id="cd00121">
    <property type="entry name" value="MATH"/>
    <property type="match status" value="1"/>
</dbReference>
<evidence type="ECO:0000256" key="1">
    <source>
        <dbReference type="ARBA" id="ARBA00004906"/>
    </source>
</evidence>
<dbReference type="InterPro" id="IPR011333">
    <property type="entry name" value="SKP1/BTB/POZ_sf"/>
</dbReference>
<organism evidence="5 6">
    <name type="scientific">Setaria viridis</name>
    <name type="common">Green bristlegrass</name>
    <name type="synonym">Setaria italica subsp. viridis</name>
    <dbReference type="NCBI Taxonomy" id="4556"/>
    <lineage>
        <taxon>Eukaryota</taxon>
        <taxon>Viridiplantae</taxon>
        <taxon>Streptophyta</taxon>
        <taxon>Embryophyta</taxon>
        <taxon>Tracheophyta</taxon>
        <taxon>Spermatophyta</taxon>
        <taxon>Magnoliopsida</taxon>
        <taxon>Liliopsida</taxon>
        <taxon>Poales</taxon>
        <taxon>Poaceae</taxon>
        <taxon>PACMAD clade</taxon>
        <taxon>Panicoideae</taxon>
        <taxon>Panicodae</taxon>
        <taxon>Paniceae</taxon>
        <taxon>Cenchrinae</taxon>
        <taxon>Setaria</taxon>
    </lineage>
</organism>
<dbReference type="InterPro" id="IPR000210">
    <property type="entry name" value="BTB/POZ_dom"/>
</dbReference>
<dbReference type="EMBL" id="CM016557">
    <property type="protein sequence ID" value="TKW11281.1"/>
    <property type="molecule type" value="Genomic_DNA"/>
</dbReference>
<dbReference type="Pfam" id="PF22486">
    <property type="entry name" value="MATH_2"/>
    <property type="match status" value="1"/>
</dbReference>
<keyword evidence="6" id="KW-1185">Reference proteome</keyword>
<dbReference type="InterPro" id="IPR008974">
    <property type="entry name" value="TRAF-like"/>
</dbReference>
<dbReference type="SUPFAM" id="SSF54695">
    <property type="entry name" value="POZ domain"/>
    <property type="match status" value="1"/>
</dbReference>
<dbReference type="InterPro" id="IPR002083">
    <property type="entry name" value="MATH/TRAF_dom"/>
</dbReference>
<dbReference type="Gene3D" id="1.25.40.420">
    <property type="match status" value="1"/>
</dbReference>
<feature type="domain" description="MATH" evidence="4">
    <location>
        <begin position="12"/>
        <end position="128"/>
    </location>
</feature>
<evidence type="ECO:0000256" key="2">
    <source>
        <dbReference type="ARBA" id="ARBA00010846"/>
    </source>
</evidence>
<evidence type="ECO:0000313" key="5">
    <source>
        <dbReference type="EMBL" id="TKW11281.1"/>
    </source>
</evidence>
<dbReference type="PROSITE" id="PS50097">
    <property type="entry name" value="BTB"/>
    <property type="match status" value="1"/>
</dbReference>
<dbReference type="InterPro" id="IPR056423">
    <property type="entry name" value="BACK_BPM_SPOP"/>
</dbReference>